<proteinExistence type="predicted"/>
<organism evidence="1">
    <name type="scientific">Spodoptera frugiperda</name>
    <name type="common">Fall armyworm</name>
    <dbReference type="NCBI Taxonomy" id="7108"/>
    <lineage>
        <taxon>Eukaryota</taxon>
        <taxon>Metazoa</taxon>
        <taxon>Ecdysozoa</taxon>
        <taxon>Arthropoda</taxon>
        <taxon>Hexapoda</taxon>
        <taxon>Insecta</taxon>
        <taxon>Pterygota</taxon>
        <taxon>Neoptera</taxon>
        <taxon>Endopterygota</taxon>
        <taxon>Lepidoptera</taxon>
        <taxon>Glossata</taxon>
        <taxon>Ditrysia</taxon>
        <taxon>Noctuoidea</taxon>
        <taxon>Noctuidae</taxon>
        <taxon>Amphipyrinae</taxon>
        <taxon>Spodoptera</taxon>
    </lineage>
</organism>
<name>A0A2H1WNZ1_SPOFR</name>
<reference evidence="1" key="1">
    <citation type="submission" date="2016-07" db="EMBL/GenBank/DDBJ databases">
        <authorList>
            <person name="Bretaudeau A."/>
        </authorList>
    </citation>
    <scope>NUCLEOTIDE SEQUENCE</scope>
    <source>
        <strain evidence="1">Rice</strain>
        <tissue evidence="1">Whole body</tissue>
    </source>
</reference>
<evidence type="ECO:0000313" key="1">
    <source>
        <dbReference type="EMBL" id="SOQ54727.1"/>
    </source>
</evidence>
<dbReference type="AlphaFoldDB" id="A0A2H1WNZ1"/>
<sequence>MLPRTMQRNYPVNMKGRLETAIVDHSFLFSISAIYLFPPKMGLSRADVQSGGADNVMGCRSSGSKQEKERDEWMSRKTLNRNRMSNMTQTWKKYGTERNAIWYTNSIKSIRAIITLLKAPIDSAHEAAYSLTICKTLIILKAQWNICELISWSSGV</sequence>
<accession>A0A2H1WNZ1</accession>
<protein>
    <submittedName>
        <fullName evidence="1">SFRICE_006008</fullName>
    </submittedName>
</protein>
<gene>
    <name evidence="1" type="ORF">SFRICE_006008</name>
</gene>
<dbReference type="EMBL" id="ODYU01009962">
    <property type="protein sequence ID" value="SOQ54727.1"/>
    <property type="molecule type" value="Genomic_DNA"/>
</dbReference>